<dbReference type="InterPro" id="IPR036097">
    <property type="entry name" value="HisK_dim/P_sf"/>
</dbReference>
<evidence type="ECO:0000256" key="1">
    <source>
        <dbReference type="ARBA" id="ARBA00000085"/>
    </source>
</evidence>
<sequence length="496" mass="52872">MTQSASLQRLRGSTLLLLGGLVLLILVAGGAGFALSRDRAYNQLVIHTLEVQEVATATLGAVVDAEAAQRGYLLTGEPGFVPQVDRARRDAAALLSRLEALVADNPAQAAAARSLGPRLRERFAVFDQTFALMAADRRGDAIGIVRQGRGTELMRLLRADIARIIAVEEQLLHARRAAAERSALALLALTVAGLVLAALLTLFAIRSLTARTREADAARATVQELNVGLEATVAERTADLRLANDEIQRFAYIVSHDLRSPLVNIMGFTSELQAVQRDLSGFVAAVPPDTAGLDAARTAAAEDFPEALGFIHASTAKMDRLINAILALSRQGRRVLDPEQIDLTALAEGIGDTVRHQLEEGEATLTVEPMPTIVTDRVALEQVVANLVENALKYTAAGRPAAVRISATERPGFVDISVADNGRGIDTRDHERVFDLFRRSGAQDRPGEGIGLANVRATIRRLGGTVTLKSELGNGATFVIALPKVLPATISQKDAA</sequence>
<dbReference type="InterPro" id="IPR005467">
    <property type="entry name" value="His_kinase_dom"/>
</dbReference>
<dbReference type="InterPro" id="IPR003661">
    <property type="entry name" value="HisK_dim/P_dom"/>
</dbReference>
<name>A0ABX0XPR5_9SPHN</name>
<comment type="caution">
    <text evidence="8">The sequence shown here is derived from an EMBL/GenBank/DDBJ whole genome shotgun (WGS) entry which is preliminary data.</text>
</comment>
<accession>A0ABX0XPR5</accession>
<dbReference type="EC" id="2.7.13.3" evidence="2"/>
<dbReference type="Pfam" id="PF00512">
    <property type="entry name" value="HisKA"/>
    <property type="match status" value="1"/>
</dbReference>
<keyword evidence="6" id="KW-1133">Transmembrane helix</keyword>
<evidence type="ECO:0000256" key="3">
    <source>
        <dbReference type="ARBA" id="ARBA00022553"/>
    </source>
</evidence>
<dbReference type="InterPro" id="IPR004358">
    <property type="entry name" value="Sig_transdc_His_kin-like_C"/>
</dbReference>
<evidence type="ECO:0000256" key="2">
    <source>
        <dbReference type="ARBA" id="ARBA00012438"/>
    </source>
</evidence>
<feature type="transmembrane region" description="Helical" evidence="6">
    <location>
        <begin position="183"/>
        <end position="205"/>
    </location>
</feature>
<dbReference type="SUPFAM" id="SSF55874">
    <property type="entry name" value="ATPase domain of HSP90 chaperone/DNA topoisomerase II/histidine kinase"/>
    <property type="match status" value="1"/>
</dbReference>
<keyword evidence="4" id="KW-0808">Transferase</keyword>
<keyword evidence="3" id="KW-0597">Phosphoprotein</keyword>
<dbReference type="InterPro" id="IPR003594">
    <property type="entry name" value="HATPase_dom"/>
</dbReference>
<dbReference type="EMBL" id="JAATJE010000002">
    <property type="protein sequence ID" value="NJC34712.1"/>
    <property type="molecule type" value="Genomic_DNA"/>
</dbReference>
<evidence type="ECO:0000313" key="9">
    <source>
        <dbReference type="Proteomes" id="UP000734218"/>
    </source>
</evidence>
<dbReference type="GO" id="GO:0016301">
    <property type="term" value="F:kinase activity"/>
    <property type="evidence" value="ECO:0007669"/>
    <property type="project" value="UniProtKB-KW"/>
</dbReference>
<protein>
    <recommendedName>
        <fullName evidence="2">histidine kinase</fullName>
        <ecNumber evidence="2">2.7.13.3</ecNumber>
    </recommendedName>
</protein>
<dbReference type="InterPro" id="IPR050351">
    <property type="entry name" value="BphY/WalK/GraS-like"/>
</dbReference>
<gene>
    <name evidence="8" type="ORF">GGR88_002226</name>
</gene>
<dbReference type="PROSITE" id="PS50109">
    <property type="entry name" value="HIS_KIN"/>
    <property type="match status" value="1"/>
</dbReference>
<dbReference type="PRINTS" id="PR00344">
    <property type="entry name" value="BCTRLSENSOR"/>
</dbReference>
<keyword evidence="6" id="KW-0472">Membrane</keyword>
<dbReference type="PANTHER" id="PTHR42878:SF15">
    <property type="entry name" value="BACTERIOPHYTOCHROME"/>
    <property type="match status" value="1"/>
</dbReference>
<comment type="catalytic activity">
    <reaction evidence="1">
        <text>ATP + protein L-histidine = ADP + protein N-phospho-L-histidine.</text>
        <dbReference type="EC" id="2.7.13.3"/>
    </reaction>
</comment>
<dbReference type="CDD" id="cd00082">
    <property type="entry name" value="HisKA"/>
    <property type="match status" value="1"/>
</dbReference>
<dbReference type="SUPFAM" id="SSF47384">
    <property type="entry name" value="Homodimeric domain of signal transducing histidine kinase"/>
    <property type="match status" value="1"/>
</dbReference>
<feature type="transmembrane region" description="Helical" evidence="6">
    <location>
        <begin position="15"/>
        <end position="35"/>
    </location>
</feature>
<dbReference type="InterPro" id="IPR007891">
    <property type="entry name" value="CHASE3"/>
</dbReference>
<dbReference type="Pfam" id="PF02518">
    <property type="entry name" value="HATPase_c"/>
    <property type="match status" value="1"/>
</dbReference>
<dbReference type="CDD" id="cd19410">
    <property type="entry name" value="HK9-like_sensor"/>
    <property type="match status" value="1"/>
</dbReference>
<dbReference type="Pfam" id="PF05227">
    <property type="entry name" value="CHASE3"/>
    <property type="match status" value="1"/>
</dbReference>
<evidence type="ECO:0000259" key="7">
    <source>
        <dbReference type="PROSITE" id="PS50109"/>
    </source>
</evidence>
<keyword evidence="6" id="KW-0812">Transmembrane</keyword>
<evidence type="ECO:0000256" key="6">
    <source>
        <dbReference type="SAM" id="Phobius"/>
    </source>
</evidence>
<keyword evidence="9" id="KW-1185">Reference proteome</keyword>
<dbReference type="RefSeq" id="WP_167954939.1">
    <property type="nucleotide sequence ID" value="NZ_JAATJE010000002.1"/>
</dbReference>
<reference evidence="8 9" key="1">
    <citation type="submission" date="2020-03" db="EMBL/GenBank/DDBJ databases">
        <title>Genomic Encyclopedia of Type Strains, Phase IV (KMG-IV): sequencing the most valuable type-strain genomes for metagenomic binning, comparative biology and taxonomic classification.</title>
        <authorList>
            <person name="Goeker M."/>
        </authorList>
    </citation>
    <scope>NUCLEOTIDE SEQUENCE [LARGE SCALE GENOMIC DNA]</scope>
    <source>
        <strain evidence="8 9">DSM 27651</strain>
    </source>
</reference>
<organism evidence="8 9">
    <name type="scientific">Sphingomonas jejuensis</name>
    <dbReference type="NCBI Taxonomy" id="904715"/>
    <lineage>
        <taxon>Bacteria</taxon>
        <taxon>Pseudomonadati</taxon>
        <taxon>Pseudomonadota</taxon>
        <taxon>Alphaproteobacteria</taxon>
        <taxon>Sphingomonadales</taxon>
        <taxon>Sphingomonadaceae</taxon>
        <taxon>Sphingomonas</taxon>
    </lineage>
</organism>
<dbReference type="InterPro" id="IPR036890">
    <property type="entry name" value="HATPase_C_sf"/>
</dbReference>
<dbReference type="PANTHER" id="PTHR42878">
    <property type="entry name" value="TWO-COMPONENT HISTIDINE KINASE"/>
    <property type="match status" value="1"/>
</dbReference>
<feature type="domain" description="Histidine kinase" evidence="7">
    <location>
        <begin position="253"/>
        <end position="486"/>
    </location>
</feature>
<dbReference type="Gene3D" id="1.10.287.130">
    <property type="match status" value="1"/>
</dbReference>
<dbReference type="Gene3D" id="3.30.565.10">
    <property type="entry name" value="Histidine kinase-like ATPase, C-terminal domain"/>
    <property type="match status" value="1"/>
</dbReference>
<evidence type="ECO:0000256" key="5">
    <source>
        <dbReference type="ARBA" id="ARBA00022777"/>
    </source>
</evidence>
<evidence type="ECO:0000313" key="8">
    <source>
        <dbReference type="EMBL" id="NJC34712.1"/>
    </source>
</evidence>
<dbReference type="Proteomes" id="UP000734218">
    <property type="component" value="Unassembled WGS sequence"/>
</dbReference>
<dbReference type="SMART" id="SM00388">
    <property type="entry name" value="HisKA"/>
    <property type="match status" value="1"/>
</dbReference>
<keyword evidence="5 8" id="KW-0418">Kinase</keyword>
<evidence type="ECO:0000256" key="4">
    <source>
        <dbReference type="ARBA" id="ARBA00022679"/>
    </source>
</evidence>
<proteinExistence type="predicted"/>
<dbReference type="SMART" id="SM00387">
    <property type="entry name" value="HATPase_c"/>
    <property type="match status" value="1"/>
</dbReference>